<comment type="caution">
    <text evidence="2">The sequence shown here is derived from an EMBL/GenBank/DDBJ whole genome shotgun (WGS) entry which is preliminary data.</text>
</comment>
<evidence type="ECO:0000256" key="1">
    <source>
        <dbReference type="SAM" id="Coils"/>
    </source>
</evidence>
<protein>
    <submittedName>
        <fullName evidence="2">Uncharacterized protein</fullName>
    </submittedName>
</protein>
<dbReference type="RefSeq" id="WP_183167303.1">
    <property type="nucleotide sequence ID" value="NZ_JACHXI010000015.1"/>
</dbReference>
<keyword evidence="3" id="KW-1185">Reference proteome</keyword>
<dbReference type="EMBL" id="JACHXI010000015">
    <property type="protein sequence ID" value="MBB3104435.1"/>
    <property type="molecule type" value="Genomic_DNA"/>
</dbReference>
<evidence type="ECO:0000313" key="2">
    <source>
        <dbReference type="EMBL" id="MBB3104435.1"/>
    </source>
</evidence>
<sequence>MAATEFERAFHLQLRGKVGAENRHAALLQRADELDQQIKNLIEGIATVGISASLAERLKRAERERDSIARQIHE</sequence>
<organism evidence="2 3">
    <name type="scientific">Azomonas macrocytogenes</name>
    <name type="common">Azotobacter macrocytogenes</name>
    <dbReference type="NCBI Taxonomy" id="69962"/>
    <lineage>
        <taxon>Bacteria</taxon>
        <taxon>Pseudomonadati</taxon>
        <taxon>Pseudomonadota</taxon>
        <taxon>Gammaproteobacteria</taxon>
        <taxon>Pseudomonadales</taxon>
        <taxon>Pseudomonadaceae</taxon>
        <taxon>Azomonas</taxon>
    </lineage>
</organism>
<keyword evidence="1" id="KW-0175">Coiled coil</keyword>
<proteinExistence type="predicted"/>
<gene>
    <name evidence="2" type="ORF">FHR87_002851</name>
</gene>
<name>A0A839T8V0_AZOMA</name>
<evidence type="ECO:0000313" key="3">
    <source>
        <dbReference type="Proteomes" id="UP000549250"/>
    </source>
</evidence>
<dbReference type="Proteomes" id="UP000549250">
    <property type="component" value="Unassembled WGS sequence"/>
</dbReference>
<feature type="coiled-coil region" evidence="1">
    <location>
        <begin position="17"/>
        <end position="71"/>
    </location>
</feature>
<dbReference type="AlphaFoldDB" id="A0A839T8V0"/>
<accession>A0A839T8V0</accession>
<reference evidence="2 3" key="1">
    <citation type="submission" date="2020-08" db="EMBL/GenBank/DDBJ databases">
        <title>Genomic Encyclopedia of Type Strains, Phase III (KMG-III): the genomes of soil and plant-associated and newly described type strains.</title>
        <authorList>
            <person name="Whitman W."/>
        </authorList>
    </citation>
    <scope>NUCLEOTIDE SEQUENCE [LARGE SCALE GENOMIC DNA]</scope>
    <source>
        <strain evidence="2 3">CECT 4462</strain>
    </source>
</reference>